<dbReference type="EMBL" id="JXJW01000030">
    <property type="protein sequence ID" value="PCS04652.1"/>
    <property type="molecule type" value="Genomic_DNA"/>
</dbReference>
<sequence length="39" mass="4333">MNKCAVVDNFGNVIFDNLTKQAAEMHAQGHPNWTVVFKG</sequence>
<keyword evidence="2" id="KW-1185">Reference proteome</keyword>
<gene>
    <name evidence="1" type="ORF">RU86_GL001611</name>
</gene>
<reference evidence="1 2" key="1">
    <citation type="submission" date="2014-12" db="EMBL/GenBank/DDBJ databases">
        <title>Draft genome sequences of 10 type strains of Lactococcus.</title>
        <authorList>
            <person name="Sun Z."/>
            <person name="Zhong Z."/>
            <person name="Liu W."/>
            <person name="Zhang W."/>
            <person name="Zhang H."/>
        </authorList>
    </citation>
    <scope>NUCLEOTIDE SEQUENCE [LARGE SCALE GENOMIC DNA]</scope>
    <source>
        <strain evidence="1 2">DSM 6634</strain>
    </source>
</reference>
<evidence type="ECO:0000313" key="1">
    <source>
        <dbReference type="EMBL" id="PCS04652.1"/>
    </source>
</evidence>
<accession>A0A2A5RUH4</accession>
<name>A0A2A5RUH4_9LACT</name>
<dbReference type="Proteomes" id="UP000218282">
    <property type="component" value="Unassembled WGS sequence"/>
</dbReference>
<protein>
    <submittedName>
        <fullName evidence="1">Uncharacterized protein</fullName>
    </submittedName>
</protein>
<comment type="caution">
    <text evidence="1">The sequence shown here is derived from an EMBL/GenBank/DDBJ whole genome shotgun (WGS) entry which is preliminary data.</text>
</comment>
<evidence type="ECO:0000313" key="2">
    <source>
        <dbReference type="Proteomes" id="UP000218282"/>
    </source>
</evidence>
<dbReference type="AlphaFoldDB" id="A0A2A5RUH4"/>
<organism evidence="1 2">
    <name type="scientific">Pseudolactococcus piscium</name>
    <dbReference type="NCBI Taxonomy" id="1364"/>
    <lineage>
        <taxon>Bacteria</taxon>
        <taxon>Bacillati</taxon>
        <taxon>Bacillota</taxon>
        <taxon>Bacilli</taxon>
        <taxon>Lactobacillales</taxon>
        <taxon>Streptococcaceae</taxon>
        <taxon>Pseudolactococcus</taxon>
    </lineage>
</organism>
<proteinExistence type="predicted"/>